<evidence type="ECO:0000313" key="4">
    <source>
        <dbReference type="Proteomes" id="UP000235388"/>
    </source>
</evidence>
<proteinExistence type="predicted"/>
<keyword evidence="4" id="KW-1185">Reference proteome</keyword>
<sequence length="101" mass="11224">MVSQRRPFRRIDPKPDEDKQSVMDAEFMGKLRGQTLCIASSSIAAGSLQFLYTHPILAKPNRIHPPPNIPQSFFPQPPDPATTFSSNSLTIHDSVYSKSSP</sequence>
<feature type="region of interest" description="Disordered" evidence="1">
    <location>
        <begin position="62"/>
        <end position="88"/>
    </location>
</feature>
<feature type="compositionally biased region" description="Pro residues" evidence="1">
    <location>
        <begin position="63"/>
        <end position="80"/>
    </location>
</feature>
<feature type="region of interest" description="Disordered" evidence="1">
    <location>
        <begin position="1"/>
        <end position="20"/>
    </location>
</feature>
<gene>
    <name evidence="3" type="ORF">PCANC_02406</name>
    <name evidence="2" type="ORF">PCANC_04368</name>
</gene>
<feature type="compositionally biased region" description="Basic and acidic residues" evidence="1">
    <location>
        <begin position="9"/>
        <end position="20"/>
    </location>
</feature>
<reference evidence="2 4" key="1">
    <citation type="submission" date="2017-11" db="EMBL/GenBank/DDBJ databases">
        <title>De novo assembly and phasing of dikaryotic genomes from two isolates of Puccinia coronata f. sp. avenae, the causal agent of oat crown rust.</title>
        <authorList>
            <person name="Miller M.E."/>
            <person name="Zhang Y."/>
            <person name="Omidvar V."/>
            <person name="Sperschneider J."/>
            <person name="Schwessinger B."/>
            <person name="Raley C."/>
            <person name="Palmer J.M."/>
            <person name="Garnica D."/>
            <person name="Upadhyaya N."/>
            <person name="Rathjen J."/>
            <person name="Taylor J.M."/>
            <person name="Park R.F."/>
            <person name="Dodds P.N."/>
            <person name="Hirsch C.D."/>
            <person name="Kianian S.F."/>
            <person name="Figueroa M."/>
        </authorList>
    </citation>
    <scope>NUCLEOTIDE SEQUENCE [LARGE SCALE GENOMIC DNA]</scope>
    <source>
        <strain evidence="2">12NC29</strain>
    </source>
</reference>
<organism evidence="2 4">
    <name type="scientific">Puccinia coronata f. sp. avenae</name>
    <dbReference type="NCBI Taxonomy" id="200324"/>
    <lineage>
        <taxon>Eukaryota</taxon>
        <taxon>Fungi</taxon>
        <taxon>Dikarya</taxon>
        <taxon>Basidiomycota</taxon>
        <taxon>Pucciniomycotina</taxon>
        <taxon>Pucciniomycetes</taxon>
        <taxon>Pucciniales</taxon>
        <taxon>Pucciniaceae</taxon>
        <taxon>Puccinia</taxon>
    </lineage>
</organism>
<name>A0A2N5T915_9BASI</name>
<dbReference type="EMBL" id="PGCJ01000778">
    <property type="protein sequence ID" value="PLW22004.1"/>
    <property type="molecule type" value="Genomic_DNA"/>
</dbReference>
<dbReference type="EMBL" id="PGCJ01000012">
    <property type="protein sequence ID" value="PLW57262.1"/>
    <property type="molecule type" value="Genomic_DNA"/>
</dbReference>
<dbReference type="Proteomes" id="UP000235388">
    <property type="component" value="Unassembled WGS sequence"/>
</dbReference>
<comment type="caution">
    <text evidence="2">The sequence shown here is derived from an EMBL/GenBank/DDBJ whole genome shotgun (WGS) entry which is preliminary data.</text>
</comment>
<evidence type="ECO:0000313" key="3">
    <source>
        <dbReference type="EMBL" id="PLW57262.1"/>
    </source>
</evidence>
<accession>A0A2N5T915</accession>
<evidence type="ECO:0000313" key="2">
    <source>
        <dbReference type="EMBL" id="PLW22004.1"/>
    </source>
</evidence>
<dbReference type="AlphaFoldDB" id="A0A2N5T915"/>
<protein>
    <submittedName>
        <fullName evidence="2">Uncharacterized protein</fullName>
    </submittedName>
</protein>
<evidence type="ECO:0000256" key="1">
    <source>
        <dbReference type="SAM" id="MobiDB-lite"/>
    </source>
</evidence>